<comment type="function">
    <text evidence="10 11">The central subunit of the protein translocation channel SecYEG. Consists of two halves formed by TMs 1-5 and 6-10. These two domains form a lateral gate at the front which open onto the bilayer between TMs 2 and 7, and are clamped together by SecE at the back. The channel is closed by both a pore ring composed of hydrophobic SecY resides and a short helix (helix 2A) on the extracellular side of the membrane which forms a plug. The plug probably moves laterally to allow the channel to open. The ring and the pore may move independently.</text>
</comment>
<keyword evidence="8 10" id="KW-0472">Membrane</keyword>
<dbReference type="HAMAP" id="MF_01465">
    <property type="entry name" value="SecY"/>
    <property type="match status" value="1"/>
</dbReference>
<dbReference type="Proteomes" id="UP000189777">
    <property type="component" value="Unassembled WGS sequence"/>
</dbReference>
<dbReference type="Gene3D" id="1.10.3370.10">
    <property type="entry name" value="SecY subunit domain"/>
    <property type="match status" value="1"/>
</dbReference>
<dbReference type="FunFam" id="1.10.3370.10:FF:000001">
    <property type="entry name" value="Preprotein translocase subunit SecY"/>
    <property type="match status" value="1"/>
</dbReference>
<evidence type="ECO:0000256" key="10">
    <source>
        <dbReference type="HAMAP-Rule" id="MF_01465"/>
    </source>
</evidence>
<comment type="similarity">
    <text evidence="2 10 13">Belongs to the SecY/SEC61-alpha family.</text>
</comment>
<dbReference type="InterPro" id="IPR026593">
    <property type="entry name" value="SecY"/>
</dbReference>
<comment type="subunit">
    <text evidence="10">Component of the Sec protein translocase complex. Heterotrimer consisting of SecY, SecE and SecG subunits. The heterotrimers can form oligomers, although 1 heterotrimer is thought to be able to translocate proteins. Interacts with the ribosome. Interacts with SecDF, and other proteins may be involved. Interacts with SecA.</text>
</comment>
<feature type="transmembrane region" description="Helical" evidence="10">
    <location>
        <begin position="188"/>
        <end position="208"/>
    </location>
</feature>
<name>A0A1T5JAJ8_9MICO</name>
<feature type="transmembrane region" description="Helical" evidence="10">
    <location>
        <begin position="68"/>
        <end position="95"/>
    </location>
</feature>
<keyword evidence="5 10" id="KW-0653">Protein transport</keyword>
<evidence type="ECO:0000256" key="1">
    <source>
        <dbReference type="ARBA" id="ARBA00004141"/>
    </source>
</evidence>
<dbReference type="Pfam" id="PF00344">
    <property type="entry name" value="SecY"/>
    <property type="match status" value="1"/>
</dbReference>
<comment type="subcellular location">
    <subcellularLocation>
        <location evidence="10">Cell membrane</location>
        <topology evidence="10">Multi-pass membrane protein</topology>
    </subcellularLocation>
    <subcellularLocation>
        <location evidence="1 12">Membrane</location>
        <topology evidence="1 12">Multi-pass membrane protein</topology>
    </subcellularLocation>
</comment>
<keyword evidence="15" id="KW-1185">Reference proteome</keyword>
<feature type="transmembrane region" description="Helical" evidence="10">
    <location>
        <begin position="271"/>
        <end position="291"/>
    </location>
</feature>
<keyword evidence="10" id="KW-1003">Cell membrane</keyword>
<evidence type="ECO:0000256" key="12">
    <source>
        <dbReference type="RuleBase" id="RU003484"/>
    </source>
</evidence>
<sequence length="432" mass="46744">MLSAFGRAFRTPDLRRKLLFTIAIMALFRVGSLVPTPGVDYGNVQQCVAALEGSTSLLGLVNVFSGGALLQLSIFALGIMPYITASIIVQLLRVVIPRFEALHKEGQSGQSKLTQYTRYLTIALAILQSTTIITTARTGMLFQGCPVDVIADDSFMTATLMVITMTAGTGLVMWLGEMITERGVGNGMSLLIFTSIAASFPSALWSIAGGSNGPLNFIVMILVIVLVVGLVVFVEQSQRRIPVQYAKRMVGRRMYGGTSTYIPIKINMAGVIPVIFAASILAIPGLIAQFGEPTAGWVVWISDNLVQQSDPLYIVLYVLMVIFFAFFYTSITFNPDEVADNMKKYGGFIPGIRAGRPTAEYLDYVITRITAAGSVYLAIVALIPTIVLVVLGVTTNIPFGGTSILIIVGVGLETVKQIDSQLQQRHYEGFLR</sequence>
<dbReference type="GO" id="GO:0006605">
    <property type="term" value="P:protein targeting"/>
    <property type="evidence" value="ECO:0007669"/>
    <property type="project" value="UniProtKB-UniRule"/>
</dbReference>
<comment type="caution">
    <text evidence="10">Lacks conserved residue(s) required for the propagation of feature annotation.</text>
</comment>
<evidence type="ECO:0000313" key="14">
    <source>
        <dbReference type="EMBL" id="SKC48451.1"/>
    </source>
</evidence>
<evidence type="ECO:0000256" key="2">
    <source>
        <dbReference type="ARBA" id="ARBA00005751"/>
    </source>
</evidence>
<keyword evidence="6 10" id="KW-1133">Transmembrane helix</keyword>
<dbReference type="GO" id="GO:0065002">
    <property type="term" value="P:intracellular protein transmembrane transport"/>
    <property type="evidence" value="ECO:0007669"/>
    <property type="project" value="UniProtKB-UniRule"/>
</dbReference>
<dbReference type="GO" id="GO:0005886">
    <property type="term" value="C:plasma membrane"/>
    <property type="evidence" value="ECO:0007669"/>
    <property type="project" value="UniProtKB-SubCell"/>
</dbReference>
<organism evidence="14 15">
    <name type="scientific">Krasilnikoviella flava</name>
    <dbReference type="NCBI Taxonomy" id="526729"/>
    <lineage>
        <taxon>Bacteria</taxon>
        <taxon>Bacillati</taxon>
        <taxon>Actinomycetota</taxon>
        <taxon>Actinomycetes</taxon>
        <taxon>Micrococcales</taxon>
        <taxon>Promicromonosporaceae</taxon>
        <taxon>Krasilnikoviella</taxon>
    </lineage>
</organism>
<evidence type="ECO:0000256" key="13">
    <source>
        <dbReference type="RuleBase" id="RU004349"/>
    </source>
</evidence>
<dbReference type="PROSITE" id="PS00756">
    <property type="entry name" value="SECY_2"/>
    <property type="match status" value="1"/>
</dbReference>
<dbReference type="GO" id="GO:0043952">
    <property type="term" value="P:protein transport by the Sec complex"/>
    <property type="evidence" value="ECO:0007669"/>
    <property type="project" value="UniProtKB-UniRule"/>
</dbReference>
<dbReference type="SUPFAM" id="SSF103491">
    <property type="entry name" value="Preprotein translocase SecY subunit"/>
    <property type="match status" value="1"/>
</dbReference>
<keyword evidence="4 10" id="KW-0812">Transmembrane</keyword>
<dbReference type="PROSITE" id="PS00755">
    <property type="entry name" value="SECY_1"/>
    <property type="match status" value="1"/>
</dbReference>
<dbReference type="NCBIfam" id="TIGR00967">
    <property type="entry name" value="3a0501s007"/>
    <property type="match status" value="1"/>
</dbReference>
<dbReference type="InterPro" id="IPR002208">
    <property type="entry name" value="SecY/SEC61-alpha"/>
</dbReference>
<dbReference type="PANTHER" id="PTHR10906">
    <property type="entry name" value="SECY/SEC61-ALPHA FAMILY MEMBER"/>
    <property type="match status" value="1"/>
</dbReference>
<evidence type="ECO:0000313" key="15">
    <source>
        <dbReference type="Proteomes" id="UP000189777"/>
    </source>
</evidence>
<evidence type="ECO:0000256" key="4">
    <source>
        <dbReference type="ARBA" id="ARBA00022692"/>
    </source>
</evidence>
<dbReference type="OrthoDB" id="9809248at2"/>
<dbReference type="EMBL" id="FUZQ01000002">
    <property type="protein sequence ID" value="SKC48451.1"/>
    <property type="molecule type" value="Genomic_DNA"/>
</dbReference>
<feature type="transmembrane region" description="Helical" evidence="10">
    <location>
        <begin position="369"/>
        <end position="391"/>
    </location>
</feature>
<dbReference type="PRINTS" id="PR00303">
    <property type="entry name" value="SECYTRNLCASE"/>
</dbReference>
<accession>A0A1T5JAJ8</accession>
<proteinExistence type="inferred from homology"/>
<protein>
    <recommendedName>
        <fullName evidence="9 10">Protein translocase subunit SecY</fullName>
    </recommendedName>
</protein>
<feature type="transmembrane region" description="Helical" evidence="10">
    <location>
        <begin position="116"/>
        <end position="135"/>
    </location>
</feature>
<keyword evidence="7 10" id="KW-0811">Translocation</keyword>
<dbReference type="RefSeq" id="WP_079572452.1">
    <property type="nucleotide sequence ID" value="NZ_FUZQ01000002.1"/>
</dbReference>
<evidence type="ECO:0000256" key="3">
    <source>
        <dbReference type="ARBA" id="ARBA00022448"/>
    </source>
</evidence>
<evidence type="ECO:0000256" key="5">
    <source>
        <dbReference type="ARBA" id="ARBA00022927"/>
    </source>
</evidence>
<evidence type="ECO:0000256" key="7">
    <source>
        <dbReference type="ARBA" id="ARBA00023010"/>
    </source>
</evidence>
<dbReference type="InterPro" id="IPR030659">
    <property type="entry name" value="SecY_CS"/>
</dbReference>
<evidence type="ECO:0000256" key="6">
    <source>
        <dbReference type="ARBA" id="ARBA00022989"/>
    </source>
</evidence>
<dbReference type="PIRSF" id="PIRSF004557">
    <property type="entry name" value="SecY"/>
    <property type="match status" value="1"/>
</dbReference>
<dbReference type="AlphaFoldDB" id="A0A1T5JAJ8"/>
<feature type="transmembrane region" description="Helical" evidence="10">
    <location>
        <begin position="214"/>
        <end position="234"/>
    </location>
</feature>
<dbReference type="InterPro" id="IPR023201">
    <property type="entry name" value="SecY_dom_sf"/>
</dbReference>
<dbReference type="STRING" id="526729.SAMN04324258_1210"/>
<gene>
    <name evidence="10" type="primary">secY</name>
    <name evidence="14" type="ORF">SAMN04324258_1210</name>
</gene>
<feature type="transmembrane region" description="Helical" evidence="10">
    <location>
        <begin position="155"/>
        <end position="176"/>
    </location>
</feature>
<keyword evidence="3 10" id="KW-0813">Transport</keyword>
<feature type="transmembrane region" description="Helical" evidence="10">
    <location>
        <begin position="397"/>
        <end position="415"/>
    </location>
</feature>
<feature type="transmembrane region" description="Helical" evidence="10">
    <location>
        <begin position="311"/>
        <end position="333"/>
    </location>
</feature>
<evidence type="ECO:0000256" key="11">
    <source>
        <dbReference type="RuleBase" id="RU000537"/>
    </source>
</evidence>
<evidence type="ECO:0000256" key="8">
    <source>
        <dbReference type="ARBA" id="ARBA00023136"/>
    </source>
</evidence>
<reference evidence="14 15" key="1">
    <citation type="submission" date="2017-02" db="EMBL/GenBank/DDBJ databases">
        <authorList>
            <person name="Peterson S.W."/>
        </authorList>
    </citation>
    <scope>NUCLEOTIDE SEQUENCE [LARGE SCALE GENOMIC DNA]</scope>
    <source>
        <strain evidence="14 15">DSM 21481</strain>
    </source>
</reference>
<evidence type="ECO:0000256" key="9">
    <source>
        <dbReference type="ARBA" id="ARBA00039733"/>
    </source>
</evidence>